<dbReference type="SUPFAM" id="SSF53098">
    <property type="entry name" value="Ribonuclease H-like"/>
    <property type="match status" value="1"/>
</dbReference>
<proteinExistence type="evidence at transcript level"/>
<dbReference type="GO" id="GO:0003676">
    <property type="term" value="F:nucleic acid binding"/>
    <property type="evidence" value="ECO:0007669"/>
    <property type="project" value="InterPro"/>
</dbReference>
<accession>A9P108</accession>
<protein>
    <recommendedName>
        <fullName evidence="3">RNA exonuclease 4</fullName>
    </recommendedName>
</protein>
<keyword evidence="5" id="KW-0540">Nuclease</keyword>
<dbReference type="GO" id="GO:0008408">
    <property type="term" value="F:3'-5' exonuclease activity"/>
    <property type="evidence" value="ECO:0007669"/>
    <property type="project" value="InterPro"/>
</dbReference>
<keyword evidence="4" id="KW-0698">rRNA processing</keyword>
<sequence length="268" mass="30168">MAGKRRRDDTDNPRREGIPLIPTTLNPNWTQLKAKLNSHTRRRTHFKPEAKITQVRVSGGEYSDNPEVTEDGTSSTLASFKPVNDDCSLTGAVAMDCEMVGVGSDGSRNALARVTLVNAWGNAIYDEYVRPLEAVSDFRSNISGVRAHHLKKAKDLWSVQKDVSELIKGRILVGHALQNDLKVLFLSHPKKDIRDTSAYKPLRSKAGRPRALRDLSAEILGVKIQEKEHCSVEDARAALFLYRKFKKEWEKSIREKRKKVSLQPNRAS</sequence>
<dbReference type="Pfam" id="PF00929">
    <property type="entry name" value="RNase_T"/>
    <property type="match status" value="1"/>
</dbReference>
<evidence type="ECO:0000256" key="2">
    <source>
        <dbReference type="ARBA" id="ARBA00010489"/>
    </source>
</evidence>
<dbReference type="InterPro" id="IPR036397">
    <property type="entry name" value="RNaseH_sf"/>
</dbReference>
<evidence type="ECO:0000256" key="9">
    <source>
        <dbReference type="ARBA" id="ARBA00025599"/>
    </source>
</evidence>
<comment type="function">
    <text evidence="9">Exoribonuclease involved in ribosome biosynthesis. Involved in the processing of ITS1, the internal transcribed spacer localized between the 18S and 5.8S rRNAs.</text>
</comment>
<evidence type="ECO:0000256" key="4">
    <source>
        <dbReference type="ARBA" id="ARBA00022552"/>
    </source>
</evidence>
<comment type="similarity">
    <text evidence="2">Belongs to the REXO4 family.</text>
</comment>
<comment type="subcellular location">
    <subcellularLocation>
        <location evidence="1">Nucleus</location>
    </subcellularLocation>
</comment>
<dbReference type="InterPro" id="IPR037431">
    <property type="entry name" value="REX4_DEDDh_dom"/>
</dbReference>
<dbReference type="FunFam" id="3.30.420.10:FF:000007">
    <property type="entry name" value="Interferon-stimulated exonuclease gene 20"/>
    <property type="match status" value="1"/>
</dbReference>
<feature type="domain" description="Exonuclease" evidence="10">
    <location>
        <begin position="91"/>
        <end position="251"/>
    </location>
</feature>
<evidence type="ECO:0000256" key="6">
    <source>
        <dbReference type="ARBA" id="ARBA00022801"/>
    </source>
</evidence>
<name>A9P108_PICSI</name>
<dbReference type="SMART" id="SM00479">
    <property type="entry name" value="EXOIII"/>
    <property type="match status" value="1"/>
</dbReference>
<dbReference type="PANTHER" id="PTHR12801">
    <property type="entry name" value="RNA EXONUCLEASE REXO1 / RECO3 FAMILY MEMBER-RELATED"/>
    <property type="match status" value="1"/>
</dbReference>
<dbReference type="AlphaFoldDB" id="A9P108"/>
<evidence type="ECO:0000256" key="3">
    <source>
        <dbReference type="ARBA" id="ARBA00016937"/>
    </source>
</evidence>
<evidence type="ECO:0000256" key="5">
    <source>
        <dbReference type="ARBA" id="ARBA00022722"/>
    </source>
</evidence>
<evidence type="ECO:0000313" key="11">
    <source>
        <dbReference type="EMBL" id="ABK26569.1"/>
    </source>
</evidence>
<organism evidence="11">
    <name type="scientific">Picea sitchensis</name>
    <name type="common">Sitka spruce</name>
    <name type="synonym">Pinus sitchensis</name>
    <dbReference type="NCBI Taxonomy" id="3332"/>
    <lineage>
        <taxon>Eukaryota</taxon>
        <taxon>Viridiplantae</taxon>
        <taxon>Streptophyta</taxon>
        <taxon>Embryophyta</taxon>
        <taxon>Tracheophyta</taxon>
        <taxon>Spermatophyta</taxon>
        <taxon>Pinopsida</taxon>
        <taxon>Pinidae</taxon>
        <taxon>Conifers I</taxon>
        <taxon>Pinales</taxon>
        <taxon>Pinaceae</taxon>
        <taxon>Picea</taxon>
    </lineage>
</organism>
<keyword evidence="6" id="KW-0378">Hydrolase</keyword>
<evidence type="ECO:0000256" key="1">
    <source>
        <dbReference type="ARBA" id="ARBA00004123"/>
    </source>
</evidence>
<reference evidence="11" key="1">
    <citation type="journal article" date="2008" name="BMC Genomics">
        <title>A conifer genomics resource of 200,000 spruce (Picea spp.) ESTs and 6,464 high-quality, sequence-finished full-length cDNAs for Sitka spruce (Picea sitchensis).</title>
        <authorList>
            <person name="Ralph S.G."/>
            <person name="Chun H.J."/>
            <person name="Kolosova N."/>
            <person name="Cooper D."/>
            <person name="Oddy C."/>
            <person name="Ritland C.E."/>
            <person name="Kirkpatrick R."/>
            <person name="Moore R."/>
            <person name="Barber S."/>
            <person name="Holt R.A."/>
            <person name="Jones S.J."/>
            <person name="Marra M.A."/>
            <person name="Douglas C.J."/>
            <person name="Ritland K."/>
            <person name="Bohlmann J."/>
        </authorList>
    </citation>
    <scope>NUCLEOTIDE SEQUENCE</scope>
    <source>
        <tissue evidence="11">Green portion of the leader tissue</tissue>
    </source>
</reference>
<dbReference type="InterPro" id="IPR012337">
    <property type="entry name" value="RNaseH-like_sf"/>
</dbReference>
<dbReference type="GO" id="GO:0006364">
    <property type="term" value="P:rRNA processing"/>
    <property type="evidence" value="ECO:0007669"/>
    <property type="project" value="UniProtKB-KW"/>
</dbReference>
<dbReference type="InterPro" id="IPR013520">
    <property type="entry name" value="Ribonucl_H"/>
</dbReference>
<evidence type="ECO:0000256" key="8">
    <source>
        <dbReference type="ARBA" id="ARBA00023242"/>
    </source>
</evidence>
<dbReference type="EMBL" id="EF087321">
    <property type="protein sequence ID" value="ABK26569.1"/>
    <property type="molecule type" value="mRNA"/>
</dbReference>
<evidence type="ECO:0000259" key="10">
    <source>
        <dbReference type="SMART" id="SM00479"/>
    </source>
</evidence>
<dbReference type="PANTHER" id="PTHR12801:SF45">
    <property type="entry name" value="RNA EXONUCLEASE 4"/>
    <property type="match status" value="1"/>
</dbReference>
<dbReference type="CDD" id="cd06144">
    <property type="entry name" value="REX4_like"/>
    <property type="match status" value="1"/>
</dbReference>
<evidence type="ECO:0000256" key="7">
    <source>
        <dbReference type="ARBA" id="ARBA00022839"/>
    </source>
</evidence>
<dbReference type="GO" id="GO:0005634">
    <property type="term" value="C:nucleus"/>
    <property type="evidence" value="ECO:0007669"/>
    <property type="project" value="UniProtKB-SubCell"/>
</dbReference>
<keyword evidence="8" id="KW-0539">Nucleus</keyword>
<keyword evidence="7" id="KW-0269">Exonuclease</keyword>
<dbReference type="Gene3D" id="3.30.420.10">
    <property type="entry name" value="Ribonuclease H-like superfamily/Ribonuclease H"/>
    <property type="match status" value="1"/>
</dbReference>
<dbReference type="InterPro" id="IPR047021">
    <property type="entry name" value="REXO1/3/4-like"/>
</dbReference>